<organism evidence="1 2">
    <name type="scientific">Pontibacter populi</name>
    <dbReference type="NCBI Taxonomy" id="890055"/>
    <lineage>
        <taxon>Bacteria</taxon>
        <taxon>Pseudomonadati</taxon>
        <taxon>Bacteroidota</taxon>
        <taxon>Cytophagia</taxon>
        <taxon>Cytophagales</taxon>
        <taxon>Hymenobacteraceae</taxon>
        <taxon>Pontibacter</taxon>
    </lineage>
</organism>
<accession>A0ABS6XCZ4</accession>
<sequence>MATDTLPEKFTYPFNYTPHALSVRAAEKLQYYLVKQKDWQHNFGLTEDQEGTVIGKMFGVLVVRTVHNELGFLSAFSGKLAGGFHHAGFVPPVFDSLTAGSFLNIGMQELTRINQQIKKLTEMEMAENTTEIARLQEVRRTNSIALQGKLFDQFQFLNQAGEEKSLRDIFQKSTNNNPPAGAGECAAPKLLHYAFLHGMTPIALAEFWWGLSPKSASWKHGHFYPSCHEKCAPILAHMLKGIVMDDKPE</sequence>
<name>A0ABS6XCZ4_9BACT</name>
<dbReference type="Proteomes" id="UP000774935">
    <property type="component" value="Unassembled WGS sequence"/>
</dbReference>
<gene>
    <name evidence="1" type="ORF">KYK27_08395</name>
</gene>
<proteinExistence type="predicted"/>
<protein>
    <submittedName>
        <fullName evidence="1">Pseudouridylate synthase</fullName>
    </submittedName>
</protein>
<reference evidence="1 2" key="1">
    <citation type="submission" date="2021-07" db="EMBL/GenBank/DDBJ databases">
        <authorList>
            <person name="Kim M.K."/>
        </authorList>
    </citation>
    <scope>NUCLEOTIDE SEQUENCE [LARGE SCALE GENOMIC DNA]</scope>
    <source>
        <strain evidence="1 2">HLY7-15</strain>
    </source>
</reference>
<comment type="caution">
    <text evidence="1">The sequence shown here is derived from an EMBL/GenBank/DDBJ whole genome shotgun (WGS) entry which is preliminary data.</text>
</comment>
<evidence type="ECO:0000313" key="1">
    <source>
        <dbReference type="EMBL" id="MBW3365060.1"/>
    </source>
</evidence>
<evidence type="ECO:0000313" key="2">
    <source>
        <dbReference type="Proteomes" id="UP000774935"/>
    </source>
</evidence>
<dbReference type="EMBL" id="JAHWXQ010000002">
    <property type="protein sequence ID" value="MBW3365060.1"/>
    <property type="molecule type" value="Genomic_DNA"/>
</dbReference>
<keyword evidence="2" id="KW-1185">Reference proteome</keyword>